<dbReference type="Gene3D" id="1.20.58.60">
    <property type="match status" value="4"/>
</dbReference>
<keyword evidence="1" id="KW-0677">Repeat</keyword>
<feature type="coiled-coil region" evidence="2">
    <location>
        <begin position="41"/>
        <end position="176"/>
    </location>
</feature>
<reference evidence="4" key="1">
    <citation type="submission" date="2023-03" db="EMBL/GenBank/DDBJ databases">
        <title>Chromosome-level genomes of two armyworms, Mythimna separata and Mythimna loreyi, provide insights into the biosynthesis and reception of sex pheromones.</title>
        <authorList>
            <person name="Zhao H."/>
        </authorList>
    </citation>
    <scope>NUCLEOTIDE SEQUENCE</scope>
    <source>
        <strain evidence="4">BeijingLab</strain>
        <tissue evidence="4">Pupa</tissue>
    </source>
</reference>
<evidence type="ECO:0000256" key="3">
    <source>
        <dbReference type="SAM" id="MobiDB-lite"/>
    </source>
</evidence>
<dbReference type="SUPFAM" id="SSF46966">
    <property type="entry name" value="Spectrin repeat"/>
    <property type="match status" value="5"/>
</dbReference>
<feature type="compositionally biased region" description="Pro residues" evidence="3">
    <location>
        <begin position="1375"/>
        <end position="1409"/>
    </location>
</feature>
<dbReference type="PANTHER" id="PTHR11915">
    <property type="entry name" value="SPECTRIN/FILAMIN RELATED CYTOSKELETAL PROTEIN"/>
    <property type="match status" value="1"/>
</dbReference>
<sequence>MTLVEDTEKFHSNVEALQRELDETSAWSARAQAERAGNNLLIHLRNRLRALRQLRARLTELSASAIVLQERALPPERRQRVADAAKRLADNYDALLQQLTQREADIKQAISKKPQQTTEDDFKLLQTKIQEMEAQIIAEHAMVSTPDAMEAKLAALAALQRQFDELQATYERVVRERRDSAEKGSVQELNFRCSLENLVTKFGDTRTILQQKINKLENGLQLTRQLAEARAALAGWLDGVEQFLQAHPRAPLGEQDQLELLLDKSNKFEEEKETFKAKMESIESTKEQIVEDCEDAVAKTIQNDTTALRKRYDSVTERALQMNESLRRGLERTEAVFRKIAETEEWLAQIEAAMPAQHECGITDSAELYQMKARFQALRDKCDDHTQQFRNLNETSNDILLAAEGGASALARRVTHLNARWTHVTHGVYERYKVLAEAWHESGELRAWLTQEKAWLDGLQRRLRRSPNAPADAEEISDELYDLENYIQNHSDERLSRIQDIGRQLIDAHIMPGWIQAEIDAVTDTWNTLRAEAASRSALLESAVREAARSEVSVDQLQQWLGDAAHELQPPRRAPPARVRALADECATQRARMRDVRAVADAYSRAGKLEAANRLADQLDLLQRKFDTVEEWLRLASGPADATPPPAPRDSDISARLAAAVSALQDVQRECTRALPLAGHEPDSVRAQLRTCLRFYRTLSEIKSEVESIIKTGRKMVEEEAVPAPQEFSKKIDMLKELYNKLGAQITESKSRLERALLTARELQSDLAALRGWLDGLRGLGPQTLELEMSRMEALRDKLNANYDAFAAHCEPAHLAPLRDQIAAVNARWEALRRPAAKRDADALARWLRDADAQLECRDTASAAKLRVLAAELRDKQRDVHAADSRALTKLYERIRDKVTAASAAASAAPPTSATSGTSTTSATSATSGTSTTSATSGTSAAATQATDTAVVLEYENVTDTIKRRLESPVNTPETEKPEFKKSKIPLALKSPVPIKKDIKEGGHRSRGSSLERRRASESPLSGSHVSAMSADSIEAGSRAGSVPSTPSTPDARKKNSSTFNLLTDSDLFTQINNDNIHAEPAPAPAPPAPDACTMVAVKEHEIIKSTVSPIEPVEMYPFEAVDAVVEFIPQSVDAVDVIDDTENESLSESDEEDVPLGDDEPWRAVDLGTEPKTFVVEVKTLEQRMKPTLGILKRKNSSDEDKPKAMRVSAAAVPDLIPSAEKQDGDVGMRTPPPTPLDEREAPDCPLLYDLAARAALVRGHEHHEYLILDDVPREQAALPEPSATAACAAERDHNLDTSAPAPEHATSKPVPPQPEEEVIYSEVEDSPQLRSTSCSEFEDKAPLCTSTPIKHAQVVAMSPKLAHAPASPAQASPAPPHASPTPAQTPPASPLTPPAPASPAPPTPADPATPQKSHIPVSKDRLKQTDKYQKTDDSLQESTQPESQPTEPAAAPARSALQAQFSELQDAELAEWEAAAGGLARRMDVMLLTVGGVAAERDPAKRLEILKNQLGQLAPDAAALISRGDSLVYARHKDNPLLADYIQTHFQDKLRNKWSMVMSEIELKRNLALAAEDQLKELQALLDALGAWCRALDDALATEPVCVVTTLCTGQQVLDVMSEIELKRNLALAAEDQLKELQALLDALGAWCRALDDALATEPVCVVTTLCTGQQVLDVMSEIELKRNLALAAEDQLKELQALLDALGAWCRALDDALATEPVCVVTTLCTGQQVLDVMSEIELKRNLALAAEDQLKELQALLDALGAWCRALDDALATEPLKELQALLDALGAWCRALDDALATEPVCVVTTLCTGQQVLDVMSEIELKRNLALAAEDQLKELQALLDALGAWCRALDDALATEPRNLALAAEDQLKEPAGAAGRAGRLVPRGSTTRWRLSRYVL</sequence>
<feature type="region of interest" description="Disordered" evidence="3">
    <location>
        <begin position="1279"/>
        <end position="1336"/>
    </location>
</feature>
<dbReference type="Pfam" id="PF00435">
    <property type="entry name" value="Spectrin"/>
    <property type="match status" value="2"/>
</dbReference>
<feature type="region of interest" description="Disordered" evidence="3">
    <location>
        <begin position="901"/>
        <end position="945"/>
    </location>
</feature>
<evidence type="ECO:0000256" key="2">
    <source>
        <dbReference type="SAM" id="Coils"/>
    </source>
</evidence>
<organism evidence="4 5">
    <name type="scientific">Mythimna separata</name>
    <name type="common">Oriental armyworm</name>
    <name type="synonym">Pseudaletia separata</name>
    <dbReference type="NCBI Taxonomy" id="271217"/>
    <lineage>
        <taxon>Eukaryota</taxon>
        <taxon>Metazoa</taxon>
        <taxon>Ecdysozoa</taxon>
        <taxon>Arthropoda</taxon>
        <taxon>Hexapoda</taxon>
        <taxon>Insecta</taxon>
        <taxon>Pterygota</taxon>
        <taxon>Neoptera</taxon>
        <taxon>Endopterygota</taxon>
        <taxon>Lepidoptera</taxon>
        <taxon>Glossata</taxon>
        <taxon>Ditrysia</taxon>
        <taxon>Noctuoidea</taxon>
        <taxon>Noctuidae</taxon>
        <taxon>Noctuinae</taxon>
        <taxon>Hadenini</taxon>
        <taxon>Mythimna</taxon>
    </lineage>
</organism>
<proteinExistence type="predicted"/>
<evidence type="ECO:0000256" key="1">
    <source>
        <dbReference type="ARBA" id="ARBA00022737"/>
    </source>
</evidence>
<accession>A0AAD8DM73</accession>
<feature type="region of interest" description="Disordered" evidence="3">
    <location>
        <begin position="1362"/>
        <end position="1457"/>
    </location>
</feature>
<comment type="caution">
    <text evidence="4">The sequence shown here is derived from an EMBL/GenBank/DDBJ whole genome shotgun (WGS) entry which is preliminary data.</text>
</comment>
<feature type="compositionally biased region" description="Basic and acidic residues" evidence="3">
    <location>
        <begin position="995"/>
        <end position="1017"/>
    </location>
</feature>
<feature type="region of interest" description="Disordered" evidence="3">
    <location>
        <begin position="1143"/>
        <end position="1165"/>
    </location>
</feature>
<protein>
    <recommendedName>
        <fullName evidence="6">Dystrophin</fullName>
    </recommendedName>
</protein>
<feature type="compositionally biased region" description="Basic and acidic residues" evidence="3">
    <location>
        <begin position="1419"/>
        <end position="1435"/>
    </location>
</feature>
<evidence type="ECO:0000313" key="4">
    <source>
        <dbReference type="EMBL" id="KAJ8709448.1"/>
    </source>
</evidence>
<dbReference type="CDD" id="cd00176">
    <property type="entry name" value="SPEC"/>
    <property type="match status" value="1"/>
</dbReference>
<dbReference type="Proteomes" id="UP001231518">
    <property type="component" value="Chromosome 22"/>
</dbReference>
<evidence type="ECO:0008006" key="6">
    <source>
        <dbReference type="Google" id="ProtNLM"/>
    </source>
</evidence>
<feature type="compositionally biased region" description="Acidic residues" evidence="3">
    <location>
        <begin position="1143"/>
        <end position="1160"/>
    </location>
</feature>
<feature type="region of interest" description="Disordered" evidence="3">
    <location>
        <begin position="964"/>
        <end position="1059"/>
    </location>
</feature>
<evidence type="ECO:0000313" key="5">
    <source>
        <dbReference type="Proteomes" id="UP001231518"/>
    </source>
</evidence>
<keyword evidence="2" id="KW-0175">Coiled coil</keyword>
<dbReference type="InterPro" id="IPR002017">
    <property type="entry name" value="Spectrin_repeat"/>
</dbReference>
<feature type="compositionally biased region" description="Polar residues" evidence="3">
    <location>
        <begin position="1438"/>
        <end position="1448"/>
    </location>
</feature>
<dbReference type="GO" id="GO:0005737">
    <property type="term" value="C:cytoplasm"/>
    <property type="evidence" value="ECO:0007669"/>
    <property type="project" value="UniProtKB-ARBA"/>
</dbReference>
<feature type="region of interest" description="Disordered" evidence="3">
    <location>
        <begin position="1221"/>
        <end position="1242"/>
    </location>
</feature>
<keyword evidence="5" id="KW-1185">Reference proteome</keyword>
<dbReference type="EMBL" id="JARGEI010000024">
    <property type="protein sequence ID" value="KAJ8709448.1"/>
    <property type="molecule type" value="Genomic_DNA"/>
</dbReference>
<feature type="coiled-coil region" evidence="2">
    <location>
        <begin position="258"/>
        <end position="285"/>
    </location>
</feature>
<dbReference type="InterPro" id="IPR018159">
    <property type="entry name" value="Spectrin/alpha-actinin"/>
</dbReference>
<feature type="compositionally biased region" description="Low complexity" evidence="3">
    <location>
        <begin position="1363"/>
        <end position="1374"/>
    </location>
</feature>
<gene>
    <name evidence="4" type="ORF">PYW07_009274</name>
</gene>
<feature type="compositionally biased region" description="Acidic residues" evidence="3">
    <location>
        <begin position="1316"/>
        <end position="1327"/>
    </location>
</feature>
<dbReference type="SMART" id="SM00150">
    <property type="entry name" value="SPEC"/>
    <property type="match status" value="6"/>
</dbReference>
<name>A0AAD8DM73_MYTSE</name>